<protein>
    <submittedName>
        <fullName evidence="2">Uncharacterized protein</fullName>
    </submittedName>
</protein>
<reference evidence="2 3" key="1">
    <citation type="submission" date="2021-05" db="EMBL/GenBank/DDBJ databases">
        <authorList>
            <person name="Zahm M."/>
            <person name="Klopp C."/>
            <person name="Cabau C."/>
            <person name="Kuhl H."/>
            <person name="Suciu R."/>
            <person name="Ciorpac M."/>
            <person name="Holostenco D."/>
            <person name="Gessner J."/>
            <person name="Wuertz S."/>
            <person name="Hohne C."/>
            <person name="Stock M."/>
            <person name="Gislard M."/>
            <person name="Lluch J."/>
            <person name="Milhes M."/>
            <person name="Lampietro C."/>
            <person name="Lopez Roques C."/>
            <person name="Donnadieu C."/>
            <person name="Du K."/>
            <person name="Schartl M."/>
            <person name="Guiguen Y."/>
        </authorList>
    </citation>
    <scope>NUCLEOTIDE SEQUENCE [LARGE SCALE GENOMIC DNA]</scope>
    <source>
        <strain evidence="2">Hh-F2</strain>
        <tissue evidence="2">Blood</tissue>
    </source>
</reference>
<dbReference type="Proteomes" id="UP001369086">
    <property type="component" value="Unassembled WGS sequence"/>
</dbReference>
<comment type="caution">
    <text evidence="2">The sequence shown here is derived from an EMBL/GenBank/DDBJ whole genome shotgun (WGS) entry which is preliminary data.</text>
</comment>
<keyword evidence="3" id="KW-1185">Reference proteome</keyword>
<feature type="compositionally biased region" description="Polar residues" evidence="1">
    <location>
        <begin position="608"/>
        <end position="650"/>
    </location>
</feature>
<accession>A0ABR0Y7I3</accession>
<feature type="compositionally biased region" description="Basic and acidic residues" evidence="1">
    <location>
        <begin position="19"/>
        <end position="32"/>
    </location>
</feature>
<feature type="compositionally biased region" description="Basic residues" evidence="1">
    <location>
        <begin position="1"/>
        <end position="13"/>
    </location>
</feature>
<evidence type="ECO:0000313" key="2">
    <source>
        <dbReference type="EMBL" id="KAK6468602.1"/>
    </source>
</evidence>
<feature type="region of interest" description="Disordered" evidence="1">
    <location>
        <begin position="608"/>
        <end position="666"/>
    </location>
</feature>
<feature type="compositionally biased region" description="Polar residues" evidence="1">
    <location>
        <begin position="187"/>
        <end position="203"/>
    </location>
</feature>
<proteinExistence type="predicted"/>
<evidence type="ECO:0000256" key="1">
    <source>
        <dbReference type="SAM" id="MobiDB-lite"/>
    </source>
</evidence>
<dbReference type="EMBL" id="JAHFZB010000043">
    <property type="protein sequence ID" value="KAK6468602.1"/>
    <property type="molecule type" value="Genomic_DNA"/>
</dbReference>
<gene>
    <name evidence="2" type="ORF">HHUSO_G33369</name>
</gene>
<feature type="region of interest" description="Disordered" evidence="1">
    <location>
        <begin position="186"/>
        <end position="217"/>
    </location>
</feature>
<sequence>MSFEHRAHKRKKPSSTARHSSEDRLERDDCSSKRVRRQRRGSVSSEASDCSVDSALGSDCSVDSALGSDCSVDSALGSDYSVDSALGSDCSVDSALGSDCSVGSALGSDCSVGSALGSDCSVGSALGSDCSADSALGSECSAGSPAESVNSLEGALETDCSVDSPVASDCSGHSKLASDCSVDRPMETTSRCSVGSPETTRCSVGSPEASDCPVDSPSIYSVRRVSPQKPQRSQTLGSPLAPVNSATSDCSVDWILSFTSGRSRVNASENITTEVEMEVLEKTSLKTFLISSHRRAAAAGSEAVHAFSQLATYVRNFIKEYPEDLERISKDDLNNLNEKDSFTASLLPPSAPARVISMDSPMASVSSVASDCSEDRFINFSSGNPQSSQPCSSPARVISMDSPMASVSSVASDCSEDRFLNFSSGNPQSSQPCSSPARVISMDSPMASVSSVASDCSEDRFLNFSSGNPQSSQPCRAAAGSDAPPVSLHDSGSSWLDIMTFTDEHLEEINDLQSSPNTTSWSAPTPVYFQDSGIEMDETVSFHDEIERIIRLLDVTYDDEEKILLEYLFSIIEDYSINLNEKASRTASASPSLPRMAAKEMIIAETASDTLMNSSGKPNTQRKPAQSKTTQRKTPQPNHSSKPDSSVNKENSARPDFYNQGTVSSSAHGSFINNRANYRSSGNHFTSVTAQAAETASHVMFEAVQAAETAASQLMLKGVQTPAEASQLMFEAVQVAAHANKMVMGAPRAAEAAASQLMFREAQRPTETNVMFSEAWKAATASQVICKAAQEAAAASQLMFKAAQRLAEAGVLFREAQREATASLLMVNAARKTAIASQSMFKVALGAAEAACVMFNRAQRPAAAKESYEIYMAVQEEAAISQFILKAAKRAAERLFQRCGSCDRCTQYVRLQPHKKTLH</sequence>
<evidence type="ECO:0000313" key="3">
    <source>
        <dbReference type="Proteomes" id="UP001369086"/>
    </source>
</evidence>
<organism evidence="2 3">
    <name type="scientific">Huso huso</name>
    <name type="common">Beluga</name>
    <name type="synonym">Acipenser huso</name>
    <dbReference type="NCBI Taxonomy" id="61971"/>
    <lineage>
        <taxon>Eukaryota</taxon>
        <taxon>Metazoa</taxon>
        <taxon>Chordata</taxon>
        <taxon>Craniata</taxon>
        <taxon>Vertebrata</taxon>
        <taxon>Euteleostomi</taxon>
        <taxon>Actinopterygii</taxon>
        <taxon>Chondrostei</taxon>
        <taxon>Acipenseriformes</taxon>
        <taxon>Acipenseridae</taxon>
        <taxon>Huso</taxon>
    </lineage>
</organism>
<feature type="region of interest" description="Disordered" evidence="1">
    <location>
        <begin position="1"/>
        <end position="55"/>
    </location>
</feature>
<name>A0ABR0Y7I3_HUSHU</name>